<dbReference type="OrthoDB" id="1916325at2759"/>
<reference evidence="4" key="2">
    <citation type="submission" date="2025-08" db="UniProtKB">
        <authorList>
            <consortium name="RefSeq"/>
        </authorList>
    </citation>
    <scope>IDENTIFICATION</scope>
    <source>
        <tissue evidence="4">Leaf</tissue>
    </source>
</reference>
<dbReference type="InterPro" id="IPR021924">
    <property type="entry name" value="DUF3537"/>
</dbReference>
<dbReference type="Pfam" id="PF12056">
    <property type="entry name" value="DUF3537"/>
    <property type="match status" value="1"/>
</dbReference>
<keyword evidence="3" id="KW-1185">Reference proteome</keyword>
<evidence type="ECO:0000256" key="1">
    <source>
        <dbReference type="SAM" id="MobiDB-lite"/>
    </source>
</evidence>
<sequence length="448" mass="49724">MAKEGREIASSAAAAVVPLLRPPPQRKGSYARCLSHAGDELKSFRTCLRWMCVDHSDTLRSAVSWSMFFFLSAAVPAADHLLLIPASSPRRRYDAVVQLSLSAAAALAYLSLSGFVRRHGLRRLLLLDRLRRDSDRVRRGYAGQLGRSFRLLAAFVLPCCAAEAAYKAFWWWRWRSAAGGRWPAIGAAAAACVLELASWAYRTAIFFLACVLFRLICHLQILRMHDFAAAFQAETDVAAVLRQHIRIRQQLSVISHRYRGFIVSALLLVTVSQFATLLLTTRPHAQVNIYTAGELALCSLGLVMGMLMCLRSAAKITHKTQAITSHAAAWHACATIDPSDAADDPETHARTNCEEGDGSDSDDEDDEEEEEEERDEDDLDDAKLMPTSYAIASTVSFQKRQALVTYLENNRAGITVFGFVVDRTWLHALFMIEFSLVTWLLGKTIGIS</sequence>
<evidence type="ECO:0000256" key="2">
    <source>
        <dbReference type="SAM" id="Phobius"/>
    </source>
</evidence>
<feature type="region of interest" description="Disordered" evidence="1">
    <location>
        <begin position="339"/>
        <end position="381"/>
    </location>
</feature>
<dbReference type="GeneID" id="109725491"/>
<feature type="transmembrane region" description="Helical" evidence="2">
    <location>
        <begin position="149"/>
        <end position="172"/>
    </location>
</feature>
<evidence type="ECO:0000313" key="3">
    <source>
        <dbReference type="Proteomes" id="UP000515123"/>
    </source>
</evidence>
<evidence type="ECO:0000313" key="4">
    <source>
        <dbReference type="RefSeq" id="XP_020110284.1"/>
    </source>
</evidence>
<keyword evidence="2" id="KW-0812">Transmembrane</keyword>
<feature type="transmembrane region" description="Helical" evidence="2">
    <location>
        <begin position="96"/>
        <end position="116"/>
    </location>
</feature>
<accession>A0A6P5GQW0</accession>
<reference evidence="3" key="1">
    <citation type="journal article" date="2015" name="Nat. Genet.">
        <title>The pineapple genome and the evolution of CAM photosynthesis.</title>
        <authorList>
            <person name="Ming R."/>
            <person name="VanBuren R."/>
            <person name="Wai C.M."/>
            <person name="Tang H."/>
            <person name="Schatz M.C."/>
            <person name="Bowers J.E."/>
            <person name="Lyons E."/>
            <person name="Wang M.L."/>
            <person name="Chen J."/>
            <person name="Biggers E."/>
            <person name="Zhang J."/>
            <person name="Huang L."/>
            <person name="Zhang L."/>
            <person name="Miao W."/>
            <person name="Zhang J."/>
            <person name="Ye Z."/>
            <person name="Miao C."/>
            <person name="Lin Z."/>
            <person name="Wang H."/>
            <person name="Zhou H."/>
            <person name="Yim W.C."/>
            <person name="Priest H.D."/>
            <person name="Zheng C."/>
            <person name="Woodhouse M."/>
            <person name="Edger P.P."/>
            <person name="Guyot R."/>
            <person name="Guo H.B."/>
            <person name="Guo H."/>
            <person name="Zheng G."/>
            <person name="Singh R."/>
            <person name="Sharma A."/>
            <person name="Min X."/>
            <person name="Zheng Y."/>
            <person name="Lee H."/>
            <person name="Gurtowski J."/>
            <person name="Sedlazeck F.J."/>
            <person name="Harkess A."/>
            <person name="McKain M.R."/>
            <person name="Liao Z."/>
            <person name="Fang J."/>
            <person name="Liu J."/>
            <person name="Zhang X."/>
            <person name="Zhang Q."/>
            <person name="Hu W."/>
            <person name="Qin Y."/>
            <person name="Wang K."/>
            <person name="Chen L.Y."/>
            <person name="Shirley N."/>
            <person name="Lin Y.R."/>
            <person name="Liu L.Y."/>
            <person name="Hernandez A.G."/>
            <person name="Wright C.L."/>
            <person name="Bulone V."/>
            <person name="Tuskan G.A."/>
            <person name="Heath K."/>
            <person name="Zee F."/>
            <person name="Moore P.H."/>
            <person name="Sunkar R."/>
            <person name="Leebens-Mack J.H."/>
            <person name="Mockler T."/>
            <person name="Bennetzen J.L."/>
            <person name="Freeling M."/>
            <person name="Sankoff D."/>
            <person name="Paterson A.H."/>
            <person name="Zhu X."/>
            <person name="Yang X."/>
            <person name="Smith J.A."/>
            <person name="Cushman J.C."/>
            <person name="Paull R.E."/>
            <person name="Yu Q."/>
        </authorList>
    </citation>
    <scope>NUCLEOTIDE SEQUENCE [LARGE SCALE GENOMIC DNA]</scope>
    <source>
        <strain evidence="3">cv. F153</strain>
    </source>
</reference>
<feature type="transmembrane region" description="Helical" evidence="2">
    <location>
        <begin position="287"/>
        <end position="310"/>
    </location>
</feature>
<feature type="transmembrane region" description="Helical" evidence="2">
    <location>
        <begin position="199"/>
        <end position="217"/>
    </location>
</feature>
<gene>
    <name evidence="4" type="primary">LOC109725491</name>
</gene>
<dbReference type="PANTHER" id="PTHR31963:SF29">
    <property type="entry name" value="OS02G0566400 PROTEIN"/>
    <property type="match status" value="1"/>
</dbReference>
<organism evidence="3 4">
    <name type="scientific">Ananas comosus</name>
    <name type="common">Pineapple</name>
    <name type="synonym">Ananas ananas</name>
    <dbReference type="NCBI Taxonomy" id="4615"/>
    <lineage>
        <taxon>Eukaryota</taxon>
        <taxon>Viridiplantae</taxon>
        <taxon>Streptophyta</taxon>
        <taxon>Embryophyta</taxon>
        <taxon>Tracheophyta</taxon>
        <taxon>Spermatophyta</taxon>
        <taxon>Magnoliopsida</taxon>
        <taxon>Liliopsida</taxon>
        <taxon>Poales</taxon>
        <taxon>Bromeliaceae</taxon>
        <taxon>Bromelioideae</taxon>
        <taxon>Ananas</taxon>
    </lineage>
</organism>
<feature type="transmembrane region" description="Helical" evidence="2">
    <location>
        <begin position="65"/>
        <end position="84"/>
    </location>
</feature>
<dbReference type="Proteomes" id="UP000515123">
    <property type="component" value="Linkage group 20"/>
</dbReference>
<name>A0A6P5GQW0_ANACO</name>
<keyword evidence="2" id="KW-1133">Transmembrane helix</keyword>
<feature type="transmembrane region" description="Helical" evidence="2">
    <location>
        <begin position="258"/>
        <end position="281"/>
    </location>
</feature>
<keyword evidence="2" id="KW-0472">Membrane</keyword>
<dbReference type="PANTHER" id="PTHR31963">
    <property type="entry name" value="RAS GUANINE NUCLEOTIDE EXCHANGE FACTOR K"/>
    <property type="match status" value="1"/>
</dbReference>
<proteinExistence type="predicted"/>
<dbReference type="RefSeq" id="XP_020110284.1">
    <property type="nucleotide sequence ID" value="XM_020254695.1"/>
</dbReference>
<feature type="compositionally biased region" description="Acidic residues" evidence="1">
    <location>
        <begin position="354"/>
        <end position="380"/>
    </location>
</feature>
<dbReference type="AlphaFoldDB" id="A0A6P5GQW0"/>
<protein>
    <submittedName>
        <fullName evidence="4">Uncharacterized protein LOC109725491 isoform X1</fullName>
    </submittedName>
</protein>